<organism evidence="3 4">
    <name type="scientific">Hypsibius exemplaris</name>
    <name type="common">Freshwater tardigrade</name>
    <dbReference type="NCBI Taxonomy" id="2072580"/>
    <lineage>
        <taxon>Eukaryota</taxon>
        <taxon>Metazoa</taxon>
        <taxon>Ecdysozoa</taxon>
        <taxon>Tardigrada</taxon>
        <taxon>Eutardigrada</taxon>
        <taxon>Parachela</taxon>
        <taxon>Hypsibioidea</taxon>
        <taxon>Hypsibiidae</taxon>
        <taxon>Hypsibius</taxon>
    </lineage>
</organism>
<keyword evidence="4" id="KW-1185">Reference proteome</keyword>
<comment type="similarity">
    <text evidence="1">Belongs to the arylamine N-acetyltransferase family.</text>
</comment>
<dbReference type="EC" id="2.3.1.5" evidence="2"/>
<dbReference type="GO" id="GO:0004060">
    <property type="term" value="F:arylamine N-acetyltransferase activity"/>
    <property type="evidence" value="ECO:0007669"/>
    <property type="project" value="UniProtKB-EC"/>
</dbReference>
<comment type="caution">
    <text evidence="3">The sequence shown here is derived from an EMBL/GenBank/DDBJ whole genome shotgun (WGS) entry which is preliminary data.</text>
</comment>
<protein>
    <recommendedName>
        <fullName evidence="2">arylamine N-acetyltransferase</fullName>
        <ecNumber evidence="2">2.3.1.5</ecNumber>
    </recommendedName>
</protein>
<evidence type="ECO:0000313" key="3">
    <source>
        <dbReference type="EMBL" id="OQV17280.1"/>
    </source>
</evidence>
<evidence type="ECO:0000256" key="1">
    <source>
        <dbReference type="ARBA" id="ARBA00006547"/>
    </source>
</evidence>
<reference evidence="4" key="1">
    <citation type="submission" date="2017-01" db="EMBL/GenBank/DDBJ databases">
        <title>Comparative genomics of anhydrobiosis in the tardigrade Hypsibius dujardini.</title>
        <authorList>
            <person name="Yoshida Y."/>
            <person name="Koutsovoulos G."/>
            <person name="Laetsch D."/>
            <person name="Stevens L."/>
            <person name="Kumar S."/>
            <person name="Horikawa D."/>
            <person name="Ishino K."/>
            <person name="Komine S."/>
            <person name="Tomita M."/>
            <person name="Blaxter M."/>
            <person name="Arakawa K."/>
        </authorList>
    </citation>
    <scope>NUCLEOTIDE SEQUENCE [LARGE SCALE GENOMIC DNA]</scope>
    <source>
        <strain evidence="4">Z151</strain>
    </source>
</reference>
<gene>
    <name evidence="3" type="ORF">BV898_08678</name>
</gene>
<accession>A0A1W0WPZ2</accession>
<proteinExistence type="inferred from homology"/>
<dbReference type="PANTHER" id="PTHR11786">
    <property type="entry name" value="N-HYDROXYARYLAMINE O-ACETYLTRANSFERASE"/>
    <property type="match status" value="1"/>
</dbReference>
<evidence type="ECO:0000313" key="4">
    <source>
        <dbReference type="Proteomes" id="UP000192578"/>
    </source>
</evidence>
<sequence>MSTSNFLTKDEALGFLAEKLHISFSGPDACRPSRELLQQICSAYCHEIPFTTVYTYNIPAGQRRAETHDEIKRRGLQGVGGLCYYLNVFLHWILVEMGFKVHFQTTTIFSATDNGHLVNIVHLEEDGKRYLIDGSCMPFTSERLICLDFEGPISPTILQTIHEVRVVHQLVDGPADQFAVEFRWANGTGLHPAAKVSADGWIQAIHFPIKYRSLEELPQVLQLGTWYDDPTGILFFSRLFTRRFKAGKIIMVRDTMLTLQDETRKRIDVPITSRRQWLSVMAEHFGDVISMEDLQRTMENYIRLTASTELPDGFCEI</sequence>
<dbReference type="SUPFAM" id="SSF54001">
    <property type="entry name" value="Cysteine proteinases"/>
    <property type="match status" value="1"/>
</dbReference>
<dbReference type="InterPro" id="IPR001447">
    <property type="entry name" value="Arylamine_N-AcTrfase"/>
</dbReference>
<dbReference type="Pfam" id="PF00797">
    <property type="entry name" value="Acetyltransf_2"/>
    <property type="match status" value="1"/>
</dbReference>
<dbReference type="EMBL" id="MTYJ01000063">
    <property type="protein sequence ID" value="OQV17280.1"/>
    <property type="molecule type" value="Genomic_DNA"/>
</dbReference>
<dbReference type="AlphaFoldDB" id="A0A1W0WPZ2"/>
<dbReference type="OrthoDB" id="10260017at2759"/>
<dbReference type="Gene3D" id="3.30.2140.20">
    <property type="match status" value="1"/>
</dbReference>
<dbReference type="Proteomes" id="UP000192578">
    <property type="component" value="Unassembled WGS sequence"/>
</dbReference>
<dbReference type="InterPro" id="IPR038765">
    <property type="entry name" value="Papain-like_cys_pep_sf"/>
</dbReference>
<evidence type="ECO:0000256" key="2">
    <source>
        <dbReference type="ARBA" id="ARBA00012701"/>
    </source>
</evidence>
<dbReference type="InterPro" id="IPR053710">
    <property type="entry name" value="Arylamine_NAT_domain_sf"/>
</dbReference>
<dbReference type="PANTHER" id="PTHR11786:SF0">
    <property type="entry name" value="ARYLAMINE N-ACETYLTRANSFERASE 4-RELATED"/>
    <property type="match status" value="1"/>
</dbReference>
<name>A0A1W0WPZ2_HYPEX</name>